<organism evidence="1 2">
    <name type="scientific">Larsenimonas suaedae</name>
    <dbReference type="NCBI Taxonomy" id="1851019"/>
    <lineage>
        <taxon>Bacteria</taxon>
        <taxon>Pseudomonadati</taxon>
        <taxon>Pseudomonadota</taxon>
        <taxon>Gammaproteobacteria</taxon>
        <taxon>Oceanospirillales</taxon>
        <taxon>Halomonadaceae</taxon>
        <taxon>Larsenimonas</taxon>
    </lineage>
</organism>
<comment type="caution">
    <text evidence="1">The sequence shown here is derived from an EMBL/GenBank/DDBJ whole genome shotgun (WGS) entry which is preliminary data.</text>
</comment>
<dbReference type="Pfam" id="PF05947">
    <property type="entry name" value="T6SS_TssF"/>
    <property type="match status" value="1"/>
</dbReference>
<dbReference type="NCBIfam" id="TIGR03359">
    <property type="entry name" value="VI_chp_6"/>
    <property type="match status" value="1"/>
</dbReference>
<dbReference type="PANTHER" id="PTHR35370:SF4">
    <property type="entry name" value="TYPE VI SECRETION SYSTEM BASEPLATE SUBUNIT TSSF"/>
    <property type="match status" value="1"/>
</dbReference>
<accession>A0ABU1GW99</accession>
<name>A0ABU1GW99_9GAMM</name>
<dbReference type="Proteomes" id="UP001269375">
    <property type="component" value="Unassembled WGS sequence"/>
</dbReference>
<keyword evidence="2" id="KW-1185">Reference proteome</keyword>
<evidence type="ECO:0000313" key="2">
    <source>
        <dbReference type="Proteomes" id="UP001269375"/>
    </source>
</evidence>
<evidence type="ECO:0000313" key="1">
    <source>
        <dbReference type="EMBL" id="MDR5896095.1"/>
    </source>
</evidence>
<dbReference type="RefSeq" id="WP_251594453.1">
    <property type="nucleotide sequence ID" value="NZ_JAMLJI010000004.1"/>
</dbReference>
<reference evidence="1 2" key="1">
    <citation type="submission" date="2023-04" db="EMBL/GenBank/DDBJ databases">
        <title>A long-awaited taxogenomic arrangement of the family Halomonadaceae.</title>
        <authorList>
            <person name="De La Haba R."/>
            <person name="Chuvochina M."/>
            <person name="Wittouck S."/>
            <person name="Arahal D.R."/>
            <person name="Sanchez-Porro C."/>
            <person name="Hugenholtz P."/>
            <person name="Ventosa A."/>
        </authorList>
    </citation>
    <scope>NUCLEOTIDE SEQUENCE [LARGE SCALE GENOMIC DNA]</scope>
    <source>
        <strain evidence="1 2">DSM 22428</strain>
    </source>
</reference>
<dbReference type="PANTHER" id="PTHR35370">
    <property type="entry name" value="CYTOPLASMIC PROTEIN-RELATED-RELATED"/>
    <property type="match status" value="1"/>
</dbReference>
<sequence length="586" mass="66933">MLNRYYRDELNFLRLQGREFAEAHPQLSRFLSERSADPDVERLLEGFAFLTGRMQEKVEDEFPELTHSLISLLWPNYLRPVPSATIVRFDPKLHALNGKQTIAQGTALLSEPVDGTACEFRTCRDVTVYPITHQGVEAEHSQTASVIELKLGVHSDQPLHKLGLESLRLHMGGDNYTAQTLLLWLNHHLGAVEVEANGQSRRLPASAIAPVGFKETDALLPYPRNAYQGYRILQEYLCFPETFLFFDINELSRYLPREKADSLTLRFRFTRTLPVDARVRDEHFQLYCAPAINLFDHDGEPVDLDGEQTEYRVRPNGRKPAHFEVFSVERVQGWLDGARGRGNTHARQYTPFESFQHQFQQNEKPTGYFRVRVRNSARSDGFDHHIAFVRDDEEACLGMHEAISLKLKCTNRQLPERLTIGDITTPTESSPTFATFRNITRPSLPLRPTLDGRLLWHLISNLSLNYSSLLDRDALSAVLSAYDFKALIDRQAEQASRLRLQGILSIDTAPVDRMYRGRPVRGIRSVVTLDQNAFASEGDLYLFGTVLAQFFALYASINAFHELHVINHSNQERYQWAPLSGQQPLI</sequence>
<dbReference type="EMBL" id="JARWAO010000004">
    <property type="protein sequence ID" value="MDR5896095.1"/>
    <property type="molecule type" value="Genomic_DNA"/>
</dbReference>
<dbReference type="InterPro" id="IPR010272">
    <property type="entry name" value="T6SS_TssF"/>
</dbReference>
<dbReference type="PIRSF" id="PIRSF028304">
    <property type="entry name" value="UCP028304"/>
    <property type="match status" value="1"/>
</dbReference>
<gene>
    <name evidence="1" type="primary">tssF</name>
    <name evidence="1" type="ORF">QC825_08435</name>
</gene>
<proteinExistence type="predicted"/>
<protein>
    <submittedName>
        <fullName evidence="1">Type VI secretion system baseplate subunit TssF</fullName>
    </submittedName>
</protein>